<name>A0A1F6GSB2_9PROT</name>
<gene>
    <name evidence="1" type="ORF">A2557_00465</name>
</gene>
<evidence type="ECO:0000313" key="1">
    <source>
        <dbReference type="EMBL" id="OGH01057.1"/>
    </source>
</evidence>
<protein>
    <submittedName>
        <fullName evidence="1">Uncharacterized protein</fullName>
    </submittedName>
</protein>
<evidence type="ECO:0000313" key="2">
    <source>
        <dbReference type="Proteomes" id="UP000177583"/>
    </source>
</evidence>
<comment type="caution">
    <text evidence="1">The sequence shown here is derived from an EMBL/GenBank/DDBJ whole genome shotgun (WGS) entry which is preliminary data.</text>
</comment>
<dbReference type="AlphaFoldDB" id="A0A1F6GSB2"/>
<reference evidence="1 2" key="1">
    <citation type="journal article" date="2016" name="Nat. Commun.">
        <title>Thousands of microbial genomes shed light on interconnected biogeochemical processes in an aquifer system.</title>
        <authorList>
            <person name="Anantharaman K."/>
            <person name="Brown C.T."/>
            <person name="Hug L.A."/>
            <person name="Sharon I."/>
            <person name="Castelle C.J."/>
            <person name="Probst A.J."/>
            <person name="Thomas B.C."/>
            <person name="Singh A."/>
            <person name="Wilkins M.J."/>
            <person name="Karaoz U."/>
            <person name="Brodie E.L."/>
            <person name="Williams K.H."/>
            <person name="Hubbard S.S."/>
            <person name="Banfield J.F."/>
        </authorList>
    </citation>
    <scope>NUCLEOTIDE SEQUENCE [LARGE SCALE GENOMIC DNA]</scope>
</reference>
<organism evidence="1 2">
    <name type="scientific">Candidatus Lambdaproteobacteria bacterium RIFOXYD2_FULL_56_26</name>
    <dbReference type="NCBI Taxonomy" id="1817773"/>
    <lineage>
        <taxon>Bacteria</taxon>
        <taxon>Pseudomonadati</taxon>
        <taxon>Pseudomonadota</taxon>
        <taxon>Candidatus Lambdaproteobacteria</taxon>
    </lineage>
</organism>
<dbReference type="EMBL" id="MFNF01000040">
    <property type="protein sequence ID" value="OGH01057.1"/>
    <property type="molecule type" value="Genomic_DNA"/>
</dbReference>
<sequence length="216" mass="24160">MKSIPFGLIALLLWVPNLFAQVGFLDPRFLDRFPDPEAQFRLKRTAAVFSAPEDPDGRLSMPVKDCKDYLAAQKGGYQPQGAADFKAAFEYRDCLLLNLFTHAKPSPKPTEFPVLEELDLGAYEPFSQTGANNLKELAMHLRGILKPQNLASQLEAPTQQMELRWVAWGDLDGQGGEDLLLQVSQGPVERYFLVLADLETGTGWLVRPLDRWDTGP</sequence>
<dbReference type="Proteomes" id="UP000177583">
    <property type="component" value="Unassembled WGS sequence"/>
</dbReference>
<accession>A0A1F6GSB2</accession>
<proteinExistence type="predicted"/>